<evidence type="ECO:0000313" key="1">
    <source>
        <dbReference type="EMBL" id="AAD56927.1"/>
    </source>
</evidence>
<protein>
    <submittedName>
        <fullName evidence="1">Uncharacterized protein</fullName>
    </submittedName>
</protein>
<proteinExistence type="predicted"/>
<accession>Q9RNK0</accession>
<dbReference type="EMBL" id="AF180145">
    <property type="protein sequence ID" value="AAD56927.1"/>
    <property type="molecule type" value="Genomic_DNA"/>
</dbReference>
<name>Q9RNK0_ZYMMB</name>
<sequence>MTGKGNTRCDQSFIQIPTGRNANTAVMQPCPTAFFSPKTFVGNRLIDQGLGDFTRAIGTRFFNRNRNSKMRNCMKKVRGAIQGINNPTRFGRITWDSASFFTQETPIGAGMFQDFINGVLRPLISDRNEISGAFTADLQMLNFTEITSQKRAALRAARSIIEIRPGAAISLPASHILGCSHQR</sequence>
<reference evidence="1" key="1">
    <citation type="submission" date="1999-08" db="EMBL/GenBank/DDBJ databases">
        <title>Sequence analysis of 42F4 fosmid clone of Zymomonas mobilis ZM4.</title>
        <authorList>
            <person name="Lee H.J."/>
            <person name="Kang H.S."/>
        </authorList>
    </citation>
    <scope>NUCLEOTIDE SEQUENCE</scope>
    <source>
        <strain evidence="1">ZM4</strain>
    </source>
</reference>
<dbReference type="AlphaFoldDB" id="Q9RNK0"/>
<organism evidence="1">
    <name type="scientific">Zymomonas mobilis</name>
    <dbReference type="NCBI Taxonomy" id="542"/>
    <lineage>
        <taxon>Bacteria</taxon>
        <taxon>Pseudomonadati</taxon>
        <taxon>Pseudomonadota</taxon>
        <taxon>Alphaproteobacteria</taxon>
        <taxon>Sphingomonadales</taxon>
        <taxon>Zymomonadaceae</taxon>
        <taxon>Zymomonas</taxon>
    </lineage>
</organism>